<reference evidence="1" key="1">
    <citation type="submission" date="2020-02" db="EMBL/GenBank/DDBJ databases">
        <authorList>
            <person name="Meier V. D."/>
        </authorList>
    </citation>
    <scope>NUCLEOTIDE SEQUENCE</scope>
    <source>
        <strain evidence="1">AVDCRST_MAG07</strain>
    </source>
</reference>
<proteinExistence type="predicted"/>
<accession>A0A6J4KH60</accession>
<sequence length="77" mass="8365">MATHHSPADDIVYDLVSVQYHALQAAQSYDSYVADAEGHDDVQAFFRQCAEQDAERARTCHQLLGQLTAGGGLSPES</sequence>
<organism evidence="1">
    <name type="scientific">uncultured Frankineae bacterium</name>
    <dbReference type="NCBI Taxonomy" id="437475"/>
    <lineage>
        <taxon>Bacteria</taxon>
        <taxon>Bacillati</taxon>
        <taxon>Actinomycetota</taxon>
        <taxon>Actinomycetes</taxon>
        <taxon>Frankiales</taxon>
        <taxon>environmental samples</taxon>
    </lineage>
</organism>
<protein>
    <submittedName>
        <fullName evidence="1">Acyl carrier protein</fullName>
    </submittedName>
</protein>
<dbReference type="EMBL" id="CADCUB010000003">
    <property type="protein sequence ID" value="CAA9304875.1"/>
    <property type="molecule type" value="Genomic_DNA"/>
</dbReference>
<name>A0A6J4KH60_9ACTN</name>
<dbReference type="AlphaFoldDB" id="A0A6J4KH60"/>
<evidence type="ECO:0000313" key="1">
    <source>
        <dbReference type="EMBL" id="CAA9304875.1"/>
    </source>
</evidence>
<gene>
    <name evidence="1" type="ORF">AVDCRST_MAG07-19</name>
</gene>